<proteinExistence type="predicted"/>
<dbReference type="Proteomes" id="UP000323136">
    <property type="component" value="Unassembled WGS sequence"/>
</dbReference>
<organism evidence="1 2">
    <name type="scientific">Tenacibaculum adriaticum</name>
    <dbReference type="NCBI Taxonomy" id="413713"/>
    <lineage>
        <taxon>Bacteria</taxon>
        <taxon>Pseudomonadati</taxon>
        <taxon>Bacteroidota</taxon>
        <taxon>Flavobacteriia</taxon>
        <taxon>Flavobacteriales</taxon>
        <taxon>Flavobacteriaceae</taxon>
        <taxon>Tenacibaculum</taxon>
    </lineage>
</organism>
<keyword evidence="2" id="KW-1185">Reference proteome</keyword>
<comment type="caution">
    <text evidence="1">The sequence shown here is derived from an EMBL/GenBank/DDBJ whole genome shotgun (WGS) entry which is preliminary data.</text>
</comment>
<dbReference type="EMBL" id="VNIA01000001">
    <property type="protein sequence ID" value="TYQ00168.1"/>
    <property type="molecule type" value="Genomic_DNA"/>
</dbReference>
<reference evidence="1 2" key="1">
    <citation type="submission" date="2019-07" db="EMBL/GenBank/DDBJ databases">
        <title>Genomic Encyclopedia of Type Strains, Phase IV (KMG-IV): sequencing the most valuable type-strain genomes for metagenomic binning, comparative biology and taxonomic classification.</title>
        <authorList>
            <person name="Goeker M."/>
        </authorList>
    </citation>
    <scope>NUCLEOTIDE SEQUENCE [LARGE SCALE GENOMIC DNA]</scope>
    <source>
        <strain evidence="1 2">DSM 18961</strain>
    </source>
</reference>
<gene>
    <name evidence="1" type="ORF">C7447_101778</name>
</gene>
<name>A0A5S5DW40_9FLAO</name>
<evidence type="ECO:0000313" key="2">
    <source>
        <dbReference type="Proteomes" id="UP000323136"/>
    </source>
</evidence>
<dbReference type="AlphaFoldDB" id="A0A5S5DW40"/>
<protein>
    <submittedName>
        <fullName evidence="1">Uncharacterized protein</fullName>
    </submittedName>
</protein>
<accession>A0A5S5DW40</accession>
<dbReference type="RefSeq" id="WP_148868904.1">
    <property type="nucleotide sequence ID" value="NZ_VNIA01000001.1"/>
</dbReference>
<evidence type="ECO:0000313" key="1">
    <source>
        <dbReference type="EMBL" id="TYQ00168.1"/>
    </source>
</evidence>
<sequence length="81" mass="9438">MIEVFTTNIQDHIQVNCILKILENSFPVLKFNFDLEDFKLPYPCNHSILRVEGKLIHTESIITILDQLGYQCDILEDKVCN</sequence>
<dbReference type="OrthoDB" id="1036397at2"/>